<reference evidence="1" key="1">
    <citation type="journal article" date="2014" name="Int. J. Syst. Evol. Microbiol.">
        <title>Complete genome sequence of Corynebacterium casei LMG S-19264T (=DSM 44701T), isolated from a smear-ripened cheese.</title>
        <authorList>
            <consortium name="US DOE Joint Genome Institute (JGI-PGF)"/>
            <person name="Walter F."/>
            <person name="Albersmeier A."/>
            <person name="Kalinowski J."/>
            <person name="Ruckert C."/>
        </authorList>
    </citation>
    <scope>NUCLEOTIDE SEQUENCE</scope>
    <source>
        <strain evidence="1">CGMCC 1.14984</strain>
    </source>
</reference>
<evidence type="ECO:0000313" key="2">
    <source>
        <dbReference type="Proteomes" id="UP000621856"/>
    </source>
</evidence>
<comment type="caution">
    <text evidence="1">The sequence shown here is derived from an EMBL/GenBank/DDBJ whole genome shotgun (WGS) entry which is preliminary data.</text>
</comment>
<evidence type="ECO:0000313" key="1">
    <source>
        <dbReference type="EMBL" id="GGI00927.1"/>
    </source>
</evidence>
<accession>A0A8J3AAH8</accession>
<organism evidence="1 2">
    <name type="scientific">Aquisalinus luteolus</name>
    <dbReference type="NCBI Taxonomy" id="1566827"/>
    <lineage>
        <taxon>Bacteria</taxon>
        <taxon>Pseudomonadati</taxon>
        <taxon>Pseudomonadota</taxon>
        <taxon>Alphaproteobacteria</taxon>
        <taxon>Parvularculales</taxon>
        <taxon>Parvularculaceae</taxon>
        <taxon>Aquisalinus</taxon>
    </lineage>
</organism>
<protein>
    <submittedName>
        <fullName evidence="1">Uncharacterized protein</fullName>
    </submittedName>
</protein>
<dbReference type="Proteomes" id="UP000621856">
    <property type="component" value="Unassembled WGS sequence"/>
</dbReference>
<reference evidence="1" key="2">
    <citation type="submission" date="2020-09" db="EMBL/GenBank/DDBJ databases">
        <authorList>
            <person name="Sun Q."/>
            <person name="Zhou Y."/>
        </authorList>
    </citation>
    <scope>NUCLEOTIDE SEQUENCE</scope>
    <source>
        <strain evidence="1">CGMCC 1.14984</strain>
    </source>
</reference>
<proteinExistence type="predicted"/>
<gene>
    <name evidence="1" type="ORF">GCM10011355_30360</name>
</gene>
<dbReference type="EMBL" id="BMGZ01000004">
    <property type="protein sequence ID" value="GGI00927.1"/>
    <property type="molecule type" value="Genomic_DNA"/>
</dbReference>
<name>A0A8J3AAH8_9PROT</name>
<sequence>MGEVIEEFELVVVQHLPMPDERFKVLPTEERAFFNNACAFIHIVFAHDLVADSGPTVLAALRLALVAPVFLENIAAALLPFHRIACPFSVVGIANKICANANDVCGTRRFFRVMVHGGSFTLEAP</sequence>
<dbReference type="AlphaFoldDB" id="A0A8J3AAH8"/>